<evidence type="ECO:0000313" key="4">
    <source>
        <dbReference type="Proteomes" id="UP000284395"/>
    </source>
</evidence>
<dbReference type="RefSeq" id="WP_120325347.1">
    <property type="nucleotide sequence ID" value="NZ_RAPF01000006.1"/>
</dbReference>
<evidence type="ECO:0000313" key="3">
    <source>
        <dbReference type="EMBL" id="RKF19408.1"/>
    </source>
</evidence>
<proteinExistence type="predicted"/>
<dbReference type="SUPFAM" id="SSF48179">
    <property type="entry name" value="6-phosphogluconate dehydrogenase C-terminal domain-like"/>
    <property type="match status" value="1"/>
</dbReference>
<dbReference type="SUPFAM" id="SSF51735">
    <property type="entry name" value="NAD(P)-binding Rossmann-fold domains"/>
    <property type="match status" value="1"/>
</dbReference>
<protein>
    <submittedName>
        <fullName evidence="3">NAD(P)-dependent oxidoreductase</fullName>
    </submittedName>
</protein>
<gene>
    <name evidence="3" type="ORF">D6851_13255</name>
</gene>
<dbReference type="Gene3D" id="1.10.1040.10">
    <property type="entry name" value="N-(1-d-carboxylethyl)-l-norvaline Dehydrogenase, domain 2"/>
    <property type="match status" value="1"/>
</dbReference>
<dbReference type="InterPro" id="IPR013328">
    <property type="entry name" value="6PGD_dom2"/>
</dbReference>
<feature type="domain" description="6-phosphogluconate dehydrogenase NADP-binding" evidence="1">
    <location>
        <begin position="3"/>
        <end position="137"/>
    </location>
</feature>
<dbReference type="InterPro" id="IPR006115">
    <property type="entry name" value="6PGDH_NADP-bd"/>
</dbReference>
<evidence type="ECO:0000259" key="1">
    <source>
        <dbReference type="Pfam" id="PF03446"/>
    </source>
</evidence>
<organism evidence="3 4">
    <name type="scientific">Altericroceibacterium spongiae</name>
    <dbReference type="NCBI Taxonomy" id="2320269"/>
    <lineage>
        <taxon>Bacteria</taxon>
        <taxon>Pseudomonadati</taxon>
        <taxon>Pseudomonadota</taxon>
        <taxon>Alphaproteobacteria</taxon>
        <taxon>Sphingomonadales</taxon>
        <taxon>Erythrobacteraceae</taxon>
        <taxon>Altericroceibacterium</taxon>
    </lineage>
</organism>
<dbReference type="Proteomes" id="UP000284395">
    <property type="component" value="Unassembled WGS sequence"/>
</dbReference>
<dbReference type="InterPro" id="IPR015814">
    <property type="entry name" value="Pgluconate_DH_NAD-bd_C"/>
</dbReference>
<accession>A0A420EFG7</accession>
<dbReference type="Gene3D" id="3.40.50.720">
    <property type="entry name" value="NAD(P)-binding Rossmann-like Domain"/>
    <property type="match status" value="1"/>
</dbReference>
<dbReference type="Pfam" id="PF09130">
    <property type="entry name" value="DUF1932"/>
    <property type="match status" value="1"/>
</dbReference>
<feature type="domain" description="Phosphogluconate dehydrogenase NAD-binding putative C-terminal" evidence="2">
    <location>
        <begin position="188"/>
        <end position="255"/>
    </location>
</feature>
<comment type="caution">
    <text evidence="3">The sequence shown here is derived from an EMBL/GenBank/DDBJ whole genome shotgun (WGS) entry which is preliminary data.</text>
</comment>
<dbReference type="InterPro" id="IPR008927">
    <property type="entry name" value="6-PGluconate_DH-like_C_sf"/>
</dbReference>
<dbReference type="Pfam" id="PF03446">
    <property type="entry name" value="NAD_binding_2"/>
    <property type="match status" value="1"/>
</dbReference>
<dbReference type="EMBL" id="RAPF01000006">
    <property type="protein sequence ID" value="RKF19408.1"/>
    <property type="molecule type" value="Genomic_DNA"/>
</dbReference>
<reference evidence="3 4" key="1">
    <citation type="submission" date="2018-09" db="EMBL/GenBank/DDBJ databases">
        <title>Altererythrobacter spongiae sp. nov., isolated from a marine sponge.</title>
        <authorList>
            <person name="Zhuang L."/>
            <person name="Luo L."/>
        </authorList>
    </citation>
    <scope>NUCLEOTIDE SEQUENCE [LARGE SCALE GENOMIC DNA]</scope>
    <source>
        <strain evidence="3 4">HN-Y73</strain>
    </source>
</reference>
<dbReference type="AlphaFoldDB" id="A0A420EFG7"/>
<name>A0A420EFG7_9SPHN</name>
<dbReference type="GO" id="GO:0050661">
    <property type="term" value="F:NADP binding"/>
    <property type="evidence" value="ECO:0007669"/>
    <property type="project" value="InterPro"/>
</dbReference>
<keyword evidence="4" id="KW-1185">Reference proteome</keyword>
<evidence type="ECO:0000259" key="2">
    <source>
        <dbReference type="Pfam" id="PF09130"/>
    </source>
</evidence>
<dbReference type="InterPro" id="IPR036291">
    <property type="entry name" value="NAD(P)-bd_dom_sf"/>
</dbReference>
<dbReference type="OrthoDB" id="1271986at2"/>
<sequence length="276" mass="28982">MTTIAIIGAGAMGAGIGGRLTERGCRVLTDLGGRSDTSRQRATDSGMENVSIEKLAEADLILSIVPPVQAGAVVDRLAPLFETGKAPLFCDANAIAPETAKTLAARVAKLGGTMVDGGIIGAPPSPEHDGPRLYISGPQAKALAVLNDHGVDTRILSGPVGAASALKMCYGGINKGIIGLTAALLLAAQRHGAGDDLRAEFEISQKHLLENSRRTIPQMYPKAYRWDGEMSEISQFLSEDDPAAATIWRGLAEFFTDRSKAHEKGEELAALKALLE</sequence>